<evidence type="ECO:0000313" key="1">
    <source>
        <dbReference type="EMBL" id="GHA21736.1"/>
    </source>
</evidence>
<protein>
    <submittedName>
        <fullName evidence="1">Uncharacterized protein</fullName>
    </submittedName>
</protein>
<evidence type="ECO:0000313" key="2">
    <source>
        <dbReference type="Proteomes" id="UP000614811"/>
    </source>
</evidence>
<name>A0A918S532_9GAMM</name>
<organism evidence="1 2">
    <name type="scientific">Arenicella chitinivorans</name>
    <dbReference type="NCBI Taxonomy" id="1329800"/>
    <lineage>
        <taxon>Bacteria</taxon>
        <taxon>Pseudomonadati</taxon>
        <taxon>Pseudomonadota</taxon>
        <taxon>Gammaproteobacteria</taxon>
        <taxon>Arenicellales</taxon>
        <taxon>Arenicellaceae</taxon>
        <taxon>Arenicella</taxon>
    </lineage>
</organism>
<dbReference type="AlphaFoldDB" id="A0A918S532"/>
<keyword evidence="2" id="KW-1185">Reference proteome</keyword>
<dbReference type="EMBL" id="BMXA01000010">
    <property type="protein sequence ID" value="GHA21736.1"/>
    <property type="molecule type" value="Genomic_DNA"/>
</dbReference>
<gene>
    <name evidence="1" type="ORF">GCM10008090_34570</name>
</gene>
<proteinExistence type="predicted"/>
<reference evidence="1" key="1">
    <citation type="journal article" date="2014" name="Int. J. Syst. Evol. Microbiol.">
        <title>Complete genome sequence of Corynebacterium casei LMG S-19264T (=DSM 44701T), isolated from a smear-ripened cheese.</title>
        <authorList>
            <consortium name="US DOE Joint Genome Institute (JGI-PGF)"/>
            <person name="Walter F."/>
            <person name="Albersmeier A."/>
            <person name="Kalinowski J."/>
            <person name="Ruckert C."/>
        </authorList>
    </citation>
    <scope>NUCLEOTIDE SEQUENCE</scope>
    <source>
        <strain evidence="1">KCTC 12711</strain>
    </source>
</reference>
<sequence>MKKRKFSGAGTGLNKKQRSTLELWQEHMAALARASNPNQQDTQTDIKPNQVLSEATYATIATIEPQPTSY</sequence>
<dbReference type="RefSeq" id="WP_189402969.1">
    <property type="nucleotide sequence ID" value="NZ_BMXA01000010.1"/>
</dbReference>
<dbReference type="Proteomes" id="UP000614811">
    <property type="component" value="Unassembled WGS sequence"/>
</dbReference>
<comment type="caution">
    <text evidence="1">The sequence shown here is derived from an EMBL/GenBank/DDBJ whole genome shotgun (WGS) entry which is preliminary data.</text>
</comment>
<reference evidence="1" key="2">
    <citation type="submission" date="2020-09" db="EMBL/GenBank/DDBJ databases">
        <authorList>
            <person name="Sun Q."/>
            <person name="Kim S."/>
        </authorList>
    </citation>
    <scope>NUCLEOTIDE SEQUENCE</scope>
    <source>
        <strain evidence="1">KCTC 12711</strain>
    </source>
</reference>
<accession>A0A918S532</accession>